<evidence type="ECO:0000313" key="4">
    <source>
        <dbReference type="Proteomes" id="UP001152607"/>
    </source>
</evidence>
<protein>
    <recommendedName>
        <fullName evidence="2">Beta-glucuronidase C-terminal domain-containing protein</fullName>
    </recommendedName>
</protein>
<dbReference type="PANTHER" id="PTHR36183:SF2">
    <property type="entry name" value="BETA-GLUCURONIDASE C-TERMINAL DOMAIN-CONTAINING PROTEIN"/>
    <property type="match status" value="1"/>
</dbReference>
<feature type="domain" description="Beta-glucuronidase C-terminal" evidence="2">
    <location>
        <begin position="417"/>
        <end position="524"/>
    </location>
</feature>
<dbReference type="InterPro" id="IPR013780">
    <property type="entry name" value="Glyco_hydro_b"/>
</dbReference>
<organism evidence="3 4">
    <name type="scientific">Periconia digitata</name>
    <dbReference type="NCBI Taxonomy" id="1303443"/>
    <lineage>
        <taxon>Eukaryota</taxon>
        <taxon>Fungi</taxon>
        <taxon>Dikarya</taxon>
        <taxon>Ascomycota</taxon>
        <taxon>Pezizomycotina</taxon>
        <taxon>Dothideomycetes</taxon>
        <taxon>Pleosporomycetidae</taxon>
        <taxon>Pleosporales</taxon>
        <taxon>Massarineae</taxon>
        <taxon>Periconiaceae</taxon>
        <taxon>Periconia</taxon>
    </lineage>
</organism>
<evidence type="ECO:0000313" key="3">
    <source>
        <dbReference type="EMBL" id="CAI6333923.1"/>
    </source>
</evidence>
<dbReference type="Gene3D" id="2.60.40.1180">
    <property type="entry name" value="Golgi alpha-mannosidase II"/>
    <property type="match status" value="1"/>
</dbReference>
<name>A0A9W4UCN7_9PLEO</name>
<dbReference type="SUPFAM" id="SSF51445">
    <property type="entry name" value="(Trans)glycosidases"/>
    <property type="match status" value="1"/>
</dbReference>
<feature type="chain" id="PRO_5040949615" description="Beta-glucuronidase C-terminal domain-containing protein" evidence="1">
    <location>
        <begin position="23"/>
        <end position="528"/>
    </location>
</feature>
<proteinExistence type="predicted"/>
<dbReference type="InterPro" id="IPR017853">
    <property type="entry name" value="GH"/>
</dbReference>
<dbReference type="EMBL" id="CAOQHR010000004">
    <property type="protein sequence ID" value="CAI6333923.1"/>
    <property type="molecule type" value="Genomic_DNA"/>
</dbReference>
<accession>A0A9W4UCN7</accession>
<dbReference type="AlphaFoldDB" id="A0A9W4UCN7"/>
<dbReference type="Proteomes" id="UP001152607">
    <property type="component" value="Unassembled WGS sequence"/>
</dbReference>
<dbReference type="PANTHER" id="PTHR36183">
    <property type="entry name" value="BETA-GLUCURONIDASE"/>
    <property type="match status" value="1"/>
</dbReference>
<comment type="caution">
    <text evidence="3">The sequence shown here is derived from an EMBL/GenBank/DDBJ whole genome shotgun (WGS) entry which is preliminary data.</text>
</comment>
<dbReference type="InterPro" id="IPR052974">
    <property type="entry name" value="GH79_Enzymes"/>
</dbReference>
<dbReference type="Pfam" id="PF16862">
    <property type="entry name" value="Glyco_hydro_79C"/>
    <property type="match status" value="1"/>
</dbReference>
<dbReference type="Gene3D" id="3.20.20.80">
    <property type="entry name" value="Glycosidases"/>
    <property type="match status" value="1"/>
</dbReference>
<evidence type="ECO:0000256" key="1">
    <source>
        <dbReference type="SAM" id="SignalP"/>
    </source>
</evidence>
<gene>
    <name evidence="3" type="ORF">PDIGIT_LOCUS6975</name>
</gene>
<keyword evidence="1" id="KW-0732">Signal</keyword>
<dbReference type="OrthoDB" id="2831684at2759"/>
<keyword evidence="4" id="KW-1185">Reference proteome</keyword>
<reference evidence="3" key="1">
    <citation type="submission" date="2023-01" db="EMBL/GenBank/DDBJ databases">
        <authorList>
            <person name="Van Ghelder C."/>
            <person name="Rancurel C."/>
        </authorList>
    </citation>
    <scope>NUCLEOTIDE SEQUENCE</scope>
    <source>
        <strain evidence="3">CNCM I-4278</strain>
    </source>
</reference>
<dbReference type="InterPro" id="IPR031728">
    <property type="entry name" value="GlcAase_C"/>
</dbReference>
<sequence length="528" mass="57847">MFPSQLLPVLVTCLIQITNAHAIPRDSAIVLPKSLDDTTAVALPESYLSYSFEFGFFPDFAGNASSPNNFSINLLASLAELQGSAPILRVGGNTQDKTFFYSNQSQAIINTYDDEVSLDYPAKVEIGPAFFESYDNFPNSTAIHGFNFAVGGTCASCLEQVLEHAITACKALGDRALAWEYGNEPDMYGFIGERPESWNEESIYPNWREGKEALTTAFKENCPSPQPVQYLAPSFAIPFKFMDPIKAWQAGFNNDPDIYSFAQHNYVGVSTDPGLTLRSSLLNHTHTTSSLAKSADIMNAISLPPQTPFMLTETNSLARQGLPLVSDTFGAALWNLDFALHAASIGVQRIHMHQGVNYRYGSWQPIETNRSVRATKPAFYGNMATADFVGRAAGELKVVELDLAARNTTEREEEAVYAAYIDGVAKRLAVVNLRQWNATGTPEQRPVQKYDFMIEGGVKEARVKRLIADGTDQYSGVTYGGFSYNLELDEGRAVRLENVTDIEVLEVGGDGRLTVEVPDASAVIVTLG</sequence>
<feature type="signal peptide" evidence="1">
    <location>
        <begin position="1"/>
        <end position="22"/>
    </location>
</feature>
<evidence type="ECO:0000259" key="2">
    <source>
        <dbReference type="Pfam" id="PF16862"/>
    </source>
</evidence>